<reference evidence="4 5" key="1">
    <citation type="submission" date="2021-04" db="EMBL/GenBank/DDBJ databases">
        <authorList>
            <person name="Bliznina A."/>
        </authorList>
    </citation>
    <scope>NUCLEOTIDE SEQUENCE [LARGE SCALE GENOMIC DNA]</scope>
</reference>
<dbReference type="InterPro" id="IPR028097">
    <property type="entry name" value="FAM91_C_dom"/>
</dbReference>
<comment type="similarity">
    <text evidence="1">Belongs to the FAM91 family.</text>
</comment>
<dbReference type="InterPro" id="IPR028091">
    <property type="entry name" value="FAM91_N_dom"/>
</dbReference>
<feature type="domain" description="FAM91 N-terminal" evidence="2">
    <location>
        <begin position="1"/>
        <end position="58"/>
    </location>
</feature>
<evidence type="ECO:0000313" key="4">
    <source>
        <dbReference type="EMBL" id="CAG5095552.1"/>
    </source>
</evidence>
<proteinExistence type="inferred from homology"/>
<organism evidence="4 5">
    <name type="scientific">Oikopleura dioica</name>
    <name type="common">Tunicate</name>
    <dbReference type="NCBI Taxonomy" id="34765"/>
    <lineage>
        <taxon>Eukaryota</taxon>
        <taxon>Metazoa</taxon>
        <taxon>Chordata</taxon>
        <taxon>Tunicata</taxon>
        <taxon>Appendicularia</taxon>
        <taxon>Copelata</taxon>
        <taxon>Oikopleuridae</taxon>
        <taxon>Oikopleura</taxon>
    </lineage>
</organism>
<feature type="domain" description="FAM91 C-terminal" evidence="3">
    <location>
        <begin position="144"/>
        <end position="300"/>
    </location>
</feature>
<gene>
    <name evidence="4" type="ORF">OKIOD_LOCUS5794</name>
</gene>
<dbReference type="EMBL" id="OU015569">
    <property type="protein sequence ID" value="CAG5095552.1"/>
    <property type="molecule type" value="Genomic_DNA"/>
</dbReference>
<evidence type="ECO:0000256" key="1">
    <source>
        <dbReference type="ARBA" id="ARBA00010319"/>
    </source>
</evidence>
<keyword evidence="5" id="KW-1185">Reference proteome</keyword>
<dbReference type="InterPro" id="IPR039199">
    <property type="entry name" value="FAM91"/>
</dbReference>
<evidence type="ECO:0000313" key="5">
    <source>
        <dbReference type="Proteomes" id="UP001158576"/>
    </source>
</evidence>
<evidence type="ECO:0000259" key="2">
    <source>
        <dbReference type="Pfam" id="PF14647"/>
    </source>
</evidence>
<dbReference type="Pfam" id="PF14648">
    <property type="entry name" value="FAM91_C"/>
    <property type="match status" value="2"/>
</dbReference>
<dbReference type="Pfam" id="PF14647">
    <property type="entry name" value="FAM91_N"/>
    <property type="match status" value="1"/>
</dbReference>
<dbReference type="PANTHER" id="PTHR28441:SF2">
    <property type="entry name" value="PROTEIN FAM91A1"/>
    <property type="match status" value="1"/>
</dbReference>
<evidence type="ECO:0000259" key="3">
    <source>
        <dbReference type="Pfam" id="PF14648"/>
    </source>
</evidence>
<protein>
    <submittedName>
        <fullName evidence="4">Oidioi.mRNA.OKI2018_I69.XSR.g14236.t1.cds</fullName>
    </submittedName>
</protein>
<dbReference type="PANTHER" id="PTHR28441">
    <property type="entry name" value="PROTEIN FAM91A1"/>
    <property type="match status" value="1"/>
</dbReference>
<name>A0ABN7SI10_OIKDI</name>
<feature type="domain" description="FAM91 C-terminal" evidence="3">
    <location>
        <begin position="87"/>
        <end position="138"/>
    </location>
</feature>
<accession>A0ABN7SI10</accession>
<dbReference type="Proteomes" id="UP001158576">
    <property type="component" value="Chromosome XSR"/>
</dbReference>
<sequence>MNRLSGDYIESLLYKVFSTLSSQSVKELSELLEEELSLVSQAVSTLNRLGFAEKEDEFEDDNLVDTLSSTSLDEPGDIKEDKDAHSKLALIYDSNLAALLMMGNLSAGLKKHAVTMFEVGQLRNDQIDALTEELRLIDAVIQKRFASQYSMIISMADINCSLPSLPPDIPFVGNPSGRRSNPWLQVLLSLKSPNGPFALVLPRGFRLRSFPKCLETARKFKVYPWEHDIQILSSSMGLYHLNEALIHHPIVLRNHSNDLQPVALPQTQEELSSAGIRDDQLATLSDLVDPTKCAGYISQVELDGNTFIDAINFGIPLTSLELTAKVCDGMSTIDPKAIETHKQWDDQLHELMSEYGDNEEGSWPTRALLVRDGTIEFFDE</sequence>